<dbReference type="AlphaFoldDB" id="A0A2G8RK46"/>
<dbReference type="Gene3D" id="3.40.50.2000">
    <property type="entry name" value="Glycogen Phosphorylase B"/>
    <property type="match status" value="2"/>
</dbReference>
<proteinExistence type="predicted"/>
<keyword evidence="3" id="KW-1185">Reference proteome</keyword>
<dbReference type="InterPro" id="IPR001296">
    <property type="entry name" value="Glyco_trans_1"/>
</dbReference>
<feature type="domain" description="Glycosyl transferase family 1" evidence="1">
    <location>
        <begin position="212"/>
        <end position="373"/>
    </location>
</feature>
<name>A0A2G8RK46_9RHOB</name>
<dbReference type="PANTHER" id="PTHR12526">
    <property type="entry name" value="GLYCOSYLTRANSFERASE"/>
    <property type="match status" value="1"/>
</dbReference>
<dbReference type="PANTHER" id="PTHR12526:SF635">
    <property type="entry name" value="GLYCOSYL TRANSFERASE GROUP 1"/>
    <property type="match status" value="1"/>
</dbReference>
<sequence length="413" mass="44526">MRIGYLVPRFPGQSHIYFWRDIRALEALGHHVDVLSSTPPPEPLLAVGWAEEAIARTTFLGGINVPAALGGFARLLPRGLPLWMAQGGLGFSRDALLTLSAAQQLLSRARAERLEHIHVQSCGRAAVIAALARRMGGPRYSLMLHGPLSGQGPGQRFKWQGAGFGAVLTQQLWMELQAALDGALPERVGIAPVGVDIDALSRTAPYVPPTHGKPVKLFSCARLSPEKGHQDLLHAMRLLLDQGVDVRLEIAGEDEDGGTGFRLVLEKQLKDQHLRDHVKLLGAISPDAVREKLMDSQIFAQASWQEPLGMACMEAMACGVPCIATEAGGVPELIEDGVSGRLVPPRNPRMMAQAIRDLSNDPEAAMRLSLGGRARVEAQFTLAQTAAVLSAEILRLRPATQAVKTENITAKEV</sequence>
<dbReference type="Proteomes" id="UP000231259">
    <property type="component" value="Unassembled WGS sequence"/>
</dbReference>
<evidence type="ECO:0000313" key="3">
    <source>
        <dbReference type="Proteomes" id="UP000231259"/>
    </source>
</evidence>
<dbReference type="SUPFAM" id="SSF53756">
    <property type="entry name" value="UDP-Glycosyltransferase/glycogen phosphorylase"/>
    <property type="match status" value="1"/>
</dbReference>
<organism evidence="2 3">
    <name type="scientific">Puniceibacterium antarcticum</name>
    <dbReference type="NCBI Taxonomy" id="1206336"/>
    <lineage>
        <taxon>Bacteria</taxon>
        <taxon>Pseudomonadati</taxon>
        <taxon>Pseudomonadota</taxon>
        <taxon>Alphaproteobacteria</taxon>
        <taxon>Rhodobacterales</taxon>
        <taxon>Paracoccaceae</taxon>
        <taxon>Puniceibacterium</taxon>
    </lineage>
</organism>
<accession>A0A2G8RK46</accession>
<dbReference type="GO" id="GO:0016757">
    <property type="term" value="F:glycosyltransferase activity"/>
    <property type="evidence" value="ECO:0007669"/>
    <property type="project" value="InterPro"/>
</dbReference>
<dbReference type="CDD" id="cd03801">
    <property type="entry name" value="GT4_PimA-like"/>
    <property type="match status" value="1"/>
</dbReference>
<gene>
    <name evidence="2" type="ORF">P775_01695</name>
</gene>
<dbReference type="Pfam" id="PF00534">
    <property type="entry name" value="Glycos_transf_1"/>
    <property type="match status" value="1"/>
</dbReference>
<protein>
    <recommendedName>
        <fullName evidence="1">Glycosyl transferase family 1 domain-containing protein</fullName>
    </recommendedName>
</protein>
<evidence type="ECO:0000259" key="1">
    <source>
        <dbReference type="Pfam" id="PF00534"/>
    </source>
</evidence>
<comment type="caution">
    <text evidence="2">The sequence shown here is derived from an EMBL/GenBank/DDBJ whole genome shotgun (WGS) entry which is preliminary data.</text>
</comment>
<reference evidence="2 3" key="1">
    <citation type="submission" date="2013-09" db="EMBL/GenBank/DDBJ databases">
        <title>Genome sequencing of Phaeobacter antarcticus sp. nov. SM1211.</title>
        <authorList>
            <person name="Zhang X.-Y."/>
            <person name="Liu C."/>
            <person name="Chen X.-L."/>
            <person name="Xie B.-B."/>
            <person name="Qin Q.-L."/>
            <person name="Rong J.-C."/>
            <person name="Zhang Y.-Z."/>
        </authorList>
    </citation>
    <scope>NUCLEOTIDE SEQUENCE [LARGE SCALE GENOMIC DNA]</scope>
    <source>
        <strain evidence="2 3">SM1211</strain>
    </source>
</reference>
<evidence type="ECO:0000313" key="2">
    <source>
        <dbReference type="EMBL" id="PIL21930.1"/>
    </source>
</evidence>
<dbReference type="EMBL" id="AWWI01000019">
    <property type="protein sequence ID" value="PIL21930.1"/>
    <property type="molecule type" value="Genomic_DNA"/>
</dbReference>
<dbReference type="NCBIfam" id="NF041876">
    <property type="entry name" value="EPS_EpsE"/>
    <property type="match status" value="1"/>
</dbReference>